<comment type="caution">
    <text evidence="2">The sequence shown here is derived from an EMBL/GenBank/DDBJ whole genome shotgun (WGS) entry which is preliminary data.</text>
</comment>
<dbReference type="InterPro" id="IPR009476">
    <property type="entry name" value="DUF1097"/>
</dbReference>
<feature type="transmembrane region" description="Helical" evidence="1">
    <location>
        <begin position="132"/>
        <end position="152"/>
    </location>
</feature>
<dbReference type="Pfam" id="PF06496">
    <property type="entry name" value="DUF1097"/>
    <property type="match status" value="1"/>
</dbReference>
<dbReference type="Proteomes" id="UP001635816">
    <property type="component" value="Unassembled WGS sequence"/>
</dbReference>
<reference evidence="2 3" key="1">
    <citation type="submission" date="2024-12" db="EMBL/GenBank/DDBJ databases">
        <title>The coexistence of Mycolicibacterium septicum and Mycolicibacterium nivoides in clinical samples.</title>
        <authorList>
            <person name="Wang C."/>
            <person name="Feng Y."/>
            <person name="Zong Z."/>
        </authorList>
    </citation>
    <scope>NUCLEOTIDE SEQUENCE [LARGE SCALE GENOMIC DNA]</scope>
    <source>
        <strain evidence="2 3">120309</strain>
    </source>
</reference>
<organism evidence="2 3">
    <name type="scientific">Mycolicibacterium nivoides</name>
    <dbReference type="NCBI Taxonomy" id="2487344"/>
    <lineage>
        <taxon>Bacteria</taxon>
        <taxon>Bacillati</taxon>
        <taxon>Actinomycetota</taxon>
        <taxon>Actinomycetes</taxon>
        <taxon>Mycobacteriales</taxon>
        <taxon>Mycobacteriaceae</taxon>
        <taxon>Mycolicibacterium</taxon>
    </lineage>
</organism>
<dbReference type="EMBL" id="JBKBDD010000022">
    <property type="protein sequence ID" value="MFN6548324.1"/>
    <property type="molecule type" value="Genomic_DNA"/>
</dbReference>
<evidence type="ECO:0000256" key="1">
    <source>
        <dbReference type="SAM" id="Phobius"/>
    </source>
</evidence>
<feature type="transmembrane region" description="Helical" evidence="1">
    <location>
        <begin position="108"/>
        <end position="126"/>
    </location>
</feature>
<dbReference type="RefSeq" id="WP_409545830.1">
    <property type="nucleotide sequence ID" value="NZ_JBKBDD010000022.1"/>
</dbReference>
<proteinExistence type="predicted"/>
<gene>
    <name evidence="2" type="ORF">ACK4CT_34690</name>
</gene>
<feature type="transmembrane region" description="Helical" evidence="1">
    <location>
        <begin position="79"/>
        <end position="96"/>
    </location>
</feature>
<name>A0ABW9LJY9_9MYCO</name>
<keyword evidence="1" id="KW-0472">Membrane</keyword>
<accession>A0ABW9LJY9</accession>
<keyword evidence="3" id="KW-1185">Reference proteome</keyword>
<sequence>MNERAAATLAIGVLGAASFLVTVYLVTVPIWALFIAWASFVAAGGGVTGVRRSLPMAIVGILSATATLLVAHVLGAGPWATALCIVFGAGALVAIGRFELFSSTPASFFGFASTVGIIAVTGRSIADAPSVSHPAAIALMAMVLGTVFGYVAELLAGALSRADRIVGGVAGQCT</sequence>
<keyword evidence="1" id="KW-0812">Transmembrane</keyword>
<evidence type="ECO:0000313" key="3">
    <source>
        <dbReference type="Proteomes" id="UP001635816"/>
    </source>
</evidence>
<feature type="transmembrane region" description="Helical" evidence="1">
    <location>
        <begin position="54"/>
        <end position="73"/>
    </location>
</feature>
<feature type="transmembrane region" description="Helical" evidence="1">
    <location>
        <begin position="28"/>
        <end position="47"/>
    </location>
</feature>
<protein>
    <submittedName>
        <fullName evidence="2">DUF1097 domain-containing protein</fullName>
    </submittedName>
</protein>
<evidence type="ECO:0000313" key="2">
    <source>
        <dbReference type="EMBL" id="MFN6548324.1"/>
    </source>
</evidence>
<keyword evidence="1" id="KW-1133">Transmembrane helix</keyword>